<keyword evidence="3" id="KW-1185">Reference proteome</keyword>
<feature type="compositionally biased region" description="Low complexity" evidence="1">
    <location>
        <begin position="318"/>
        <end position="335"/>
    </location>
</feature>
<sequence length="335" mass="36159">MDDLQIADLLQQQHRIVSRRQVLAAGGTDVDIERLLRRHACAPVHAGVYAAHTGPLDAFARSWAAVLRCWPAALAGPSALAVHGMRTPGAGDGRVEVAVAQSRHLAPPPGVRVTRVGRFDEVAQLHLTPPRVRIEHAVLAVASRAATEDATVAVVADACQTRRTTAERLRLELARSPRLSRRRLLGEVLEDAAAGAWSALERRYLVEVERAHGLPTAERQRVVRPGRTVAHRDVDYLGLRTVVELDGRLGHEWARDRWRDLDRDIASAAAGDLTLRVGWRQVLDPCRLAAAVGTVLRARGWPEAPVPCGPRRGLTDEGGSPAPGAGDPPSSRGGS</sequence>
<evidence type="ECO:0000313" key="3">
    <source>
        <dbReference type="Proteomes" id="UP000523955"/>
    </source>
</evidence>
<evidence type="ECO:0008006" key="4">
    <source>
        <dbReference type="Google" id="ProtNLM"/>
    </source>
</evidence>
<organism evidence="2 3">
    <name type="scientific">Nocardioides luti</name>
    <dbReference type="NCBI Taxonomy" id="2761101"/>
    <lineage>
        <taxon>Bacteria</taxon>
        <taxon>Bacillati</taxon>
        <taxon>Actinomycetota</taxon>
        <taxon>Actinomycetes</taxon>
        <taxon>Propionibacteriales</taxon>
        <taxon>Nocardioidaceae</taxon>
        <taxon>Nocardioides</taxon>
    </lineage>
</organism>
<dbReference type="EMBL" id="JACKXE010000001">
    <property type="protein sequence ID" value="MBB6629279.1"/>
    <property type="molecule type" value="Genomic_DNA"/>
</dbReference>
<evidence type="ECO:0000313" key="2">
    <source>
        <dbReference type="EMBL" id="MBB6629279.1"/>
    </source>
</evidence>
<name>A0A7X0VC02_9ACTN</name>
<gene>
    <name evidence="2" type="ORF">H5V45_18270</name>
</gene>
<dbReference type="AlphaFoldDB" id="A0A7X0VC02"/>
<proteinExistence type="predicted"/>
<dbReference type="RefSeq" id="WP_185254248.1">
    <property type="nucleotide sequence ID" value="NZ_JACKXE010000001.1"/>
</dbReference>
<protein>
    <recommendedName>
        <fullName evidence="4">DUF559 domain-containing protein</fullName>
    </recommendedName>
</protein>
<reference evidence="2 3" key="1">
    <citation type="submission" date="2020-08" db="EMBL/GenBank/DDBJ databases">
        <authorList>
            <person name="Seo M.-J."/>
        </authorList>
    </citation>
    <scope>NUCLEOTIDE SEQUENCE [LARGE SCALE GENOMIC DNA]</scope>
    <source>
        <strain evidence="2 3">KIGAM211</strain>
    </source>
</reference>
<feature type="region of interest" description="Disordered" evidence="1">
    <location>
        <begin position="301"/>
        <end position="335"/>
    </location>
</feature>
<dbReference type="Proteomes" id="UP000523955">
    <property type="component" value="Unassembled WGS sequence"/>
</dbReference>
<comment type="caution">
    <text evidence="2">The sequence shown here is derived from an EMBL/GenBank/DDBJ whole genome shotgun (WGS) entry which is preliminary data.</text>
</comment>
<accession>A0A7X0VC02</accession>
<evidence type="ECO:0000256" key="1">
    <source>
        <dbReference type="SAM" id="MobiDB-lite"/>
    </source>
</evidence>